<keyword evidence="2" id="KW-0175">Coiled coil</keyword>
<accession>A0ABM0M7I3</accession>
<dbReference type="Pfam" id="PF12624">
    <property type="entry name" value="VPS13_N"/>
    <property type="match status" value="1"/>
</dbReference>
<feature type="region of interest" description="Disordered" evidence="3">
    <location>
        <begin position="774"/>
        <end position="793"/>
    </location>
</feature>
<gene>
    <name evidence="6" type="primary">LOC102805465</name>
</gene>
<feature type="domain" description="Chorein N-terminal" evidence="4">
    <location>
        <begin position="2"/>
        <end position="688"/>
    </location>
</feature>
<evidence type="ECO:0000313" key="6">
    <source>
        <dbReference type="RefSeq" id="XP_006815974.1"/>
    </source>
</evidence>
<dbReference type="GeneID" id="102805465"/>
<protein>
    <submittedName>
        <fullName evidence="6">Vacuolar protein sorting-associated protein 13A-like</fullName>
    </submittedName>
</protein>
<dbReference type="InterPro" id="IPR026854">
    <property type="entry name" value="VPS13_N"/>
</dbReference>
<evidence type="ECO:0000259" key="4">
    <source>
        <dbReference type="Pfam" id="PF12624"/>
    </source>
</evidence>
<keyword evidence="5" id="KW-1185">Reference proteome</keyword>
<proteinExistence type="predicted"/>
<dbReference type="Proteomes" id="UP000694865">
    <property type="component" value="Unplaced"/>
</dbReference>
<reference evidence="6" key="1">
    <citation type="submission" date="2025-08" db="UniProtKB">
        <authorList>
            <consortium name="RefSeq"/>
        </authorList>
    </citation>
    <scope>IDENTIFICATION</scope>
    <source>
        <tissue evidence="6">Testes</tissue>
    </source>
</reference>
<evidence type="ECO:0000313" key="5">
    <source>
        <dbReference type="Proteomes" id="UP000694865"/>
    </source>
</evidence>
<dbReference type="PANTHER" id="PTHR16166">
    <property type="entry name" value="VACUOLAR PROTEIN SORTING-ASSOCIATED PROTEIN VPS13"/>
    <property type="match status" value="1"/>
</dbReference>
<organism evidence="5 6">
    <name type="scientific">Saccoglossus kowalevskii</name>
    <name type="common">Acorn worm</name>
    <dbReference type="NCBI Taxonomy" id="10224"/>
    <lineage>
        <taxon>Eukaryota</taxon>
        <taxon>Metazoa</taxon>
        <taxon>Hemichordata</taxon>
        <taxon>Enteropneusta</taxon>
        <taxon>Harrimaniidae</taxon>
        <taxon>Saccoglossus</taxon>
    </lineage>
</organism>
<evidence type="ECO:0000256" key="2">
    <source>
        <dbReference type="SAM" id="Coils"/>
    </source>
</evidence>
<dbReference type="InterPro" id="IPR026847">
    <property type="entry name" value="VPS13"/>
</dbReference>
<dbReference type="RefSeq" id="XP_006815974.1">
    <property type="nucleotide sequence ID" value="XM_006815911.1"/>
</dbReference>
<sequence length="793" mass="90163">MSFVEKMVASIVNNIQVTLNNVHIRYEDSVTNPGNPVAFGVMLQSLTAQTTDDLWQPTTVDATVTIMRKLIKMENLAAYWNSPVKTRIGSFIGSGKWLSMMQEVVVNHKVNGEEVDFLIHPISTEARISFDKSSKVDFLQPKLMLEIVTEEIATALSRKQYIEILDLIQAFKLMEVNKLYRKYHPNVQVKGNAKAWWHYAYSSVLEEHIRPWSWERIKEHRSMYKRYKNVYKKKIEYPDHADRYKTELRQLEERMDIANILMAREHARLEFVREAPEREKRRKKEKDGSWSIWNWFSSSTDSEAELDIEESDDSGFLDTLSDKEKEDLYKAIGYDESELEREEDKPIEYVERKFTFSLNHCVLTLKNPSEIMKFSFHNMITSLEQRPSADAFRLKTNTDSVLIQGCTPNHELIPILTSEKTRTNGYGTQVFGLEFETNPLTVNADSSVAVNMEPVEIIYHEHTISEVMSFFTVPQVDVEELKAAASNTLSELAVVTKSNLMFAIDNHKTIHVDVDMKSPYIIIPEHGAIDKGGNLLILDLGSLNISSDLQTTAPQLEDATMTEIEQHLYDRFTITVSDIQVLFASADEDWHNAHALKDSEFHILPSTLIQVSVFLSVKPDYKVLPQTKLEAVVPSLKVTVSDNRLKALLKFGQTLPMPATKVTIASSTLPALDKKHIKSVLSANSLKKLKKSVSRKPKPVATLDEIDAREEPVLSSQPSLAASDHSDEEVIDWASVLEVPAYEDTASNTNTISMLLRFVIREVVLSVSKVQAPKPTVPSEDITVDSDFEARHR</sequence>
<keyword evidence="1" id="KW-0813">Transport</keyword>
<evidence type="ECO:0000256" key="1">
    <source>
        <dbReference type="ARBA" id="ARBA00022448"/>
    </source>
</evidence>
<evidence type="ECO:0000256" key="3">
    <source>
        <dbReference type="SAM" id="MobiDB-lite"/>
    </source>
</evidence>
<name>A0ABM0M7I3_SACKO</name>
<dbReference type="PANTHER" id="PTHR16166:SF146">
    <property type="entry name" value="VACUOLAR PROTEIN SORTING-ASSOCIATED PROTEIN 13A-LIKE ISOFORM X1"/>
    <property type="match status" value="1"/>
</dbReference>
<feature type="coiled-coil region" evidence="2">
    <location>
        <begin position="241"/>
        <end position="268"/>
    </location>
</feature>